<proteinExistence type="predicted"/>
<dbReference type="CDD" id="cd12870">
    <property type="entry name" value="MqsA"/>
    <property type="match status" value="1"/>
</dbReference>
<protein>
    <submittedName>
        <fullName evidence="1">YokU family protein</fullName>
    </submittedName>
</protein>
<dbReference type="Pfam" id="PF14122">
    <property type="entry name" value="YokU"/>
    <property type="match status" value="1"/>
</dbReference>
<gene>
    <name evidence="1" type="ORF">J5Y03_14905</name>
</gene>
<sequence length="90" mass="10642">MTCEWCQSNNVQDTMNTVYWELPDGSRTVEIFDTPSVKCNDCGMEYQTEALVQEIEDHLFLINTKNLERKLSYSDLMSVEKILKKNYFKF</sequence>
<dbReference type="Proteomes" id="UP000682134">
    <property type="component" value="Unassembled WGS sequence"/>
</dbReference>
<dbReference type="AlphaFoldDB" id="A0A940NWW0"/>
<reference evidence="1" key="1">
    <citation type="submission" date="2021-04" db="EMBL/GenBank/DDBJ databases">
        <title>Genome seq and assembly of Bacillus sp.</title>
        <authorList>
            <person name="Chhetri G."/>
        </authorList>
    </citation>
    <scope>NUCLEOTIDE SEQUENCE</scope>
    <source>
        <strain evidence="1">RG28</strain>
    </source>
</reference>
<comment type="caution">
    <text evidence="1">The sequence shown here is derived from an EMBL/GenBank/DDBJ whole genome shotgun (WGS) entry which is preliminary data.</text>
</comment>
<dbReference type="InterPro" id="IPR022453">
    <property type="entry name" value="Znf_MqsA-type"/>
</dbReference>
<dbReference type="EMBL" id="JAGIYQ010000011">
    <property type="protein sequence ID" value="MBP0726448.1"/>
    <property type="molecule type" value="Genomic_DNA"/>
</dbReference>
<accession>A0A940NWW0</accession>
<keyword evidence="2" id="KW-1185">Reference proteome</keyword>
<dbReference type="RefSeq" id="WP_209406792.1">
    <property type="nucleotide sequence ID" value="NZ_JAGIYQ010000011.1"/>
</dbReference>
<name>A0A940NWW0_9BACI</name>
<dbReference type="NCBIfam" id="TIGR03829">
    <property type="entry name" value="YokU_near_AblA"/>
    <property type="match status" value="1"/>
</dbReference>
<dbReference type="NCBIfam" id="TIGR03831">
    <property type="entry name" value="YgiT_finger"/>
    <property type="match status" value="1"/>
</dbReference>
<evidence type="ECO:0000313" key="2">
    <source>
        <dbReference type="Proteomes" id="UP000682134"/>
    </source>
</evidence>
<organism evidence="1 2">
    <name type="scientific">Gottfriedia endophytica</name>
    <dbReference type="NCBI Taxonomy" id="2820819"/>
    <lineage>
        <taxon>Bacteria</taxon>
        <taxon>Bacillati</taxon>
        <taxon>Bacillota</taxon>
        <taxon>Bacilli</taxon>
        <taxon>Bacillales</taxon>
        <taxon>Bacillaceae</taxon>
        <taxon>Gottfriedia</taxon>
    </lineage>
</organism>
<dbReference type="InterPro" id="IPR022451">
    <property type="entry name" value="CHP03829_YokU"/>
</dbReference>
<evidence type="ECO:0000313" key="1">
    <source>
        <dbReference type="EMBL" id="MBP0726448.1"/>
    </source>
</evidence>